<evidence type="ECO:0000256" key="2">
    <source>
        <dbReference type="ARBA" id="ARBA00022884"/>
    </source>
</evidence>
<dbReference type="GO" id="GO:1990904">
    <property type="term" value="C:ribonucleoprotein complex"/>
    <property type="evidence" value="ECO:0007669"/>
    <property type="project" value="UniProtKB-KW"/>
</dbReference>
<dbReference type="PANTHER" id="PTHR11581:SF0">
    <property type="entry name" value="SMALL RIBOSOMAL SUBUNIT PROTEIN ES4"/>
    <property type="match status" value="1"/>
</dbReference>
<evidence type="ECO:0000259" key="5">
    <source>
        <dbReference type="Pfam" id="PF00900"/>
    </source>
</evidence>
<feature type="domain" description="Small ribosomal subunit protein eS4 central region" evidence="5">
    <location>
        <begin position="230"/>
        <end position="264"/>
    </location>
</feature>
<evidence type="ECO:0000256" key="4">
    <source>
        <dbReference type="ARBA" id="ARBA00023274"/>
    </source>
</evidence>
<dbReference type="InParanoid" id="A0A1D6HVG2"/>
<dbReference type="InterPro" id="IPR000876">
    <property type="entry name" value="Ribosomal_eS4"/>
</dbReference>
<dbReference type="STRING" id="4577.A0A1D6HVG2"/>
<name>A0A1D6HVG2_MAIZE</name>
<dbReference type="IntAct" id="A0A1D6HVG2">
    <property type="interactions" value="1"/>
</dbReference>
<reference evidence="6" key="1">
    <citation type="submission" date="2015-12" db="EMBL/GenBank/DDBJ databases">
        <title>Update maize B73 reference genome by single molecule sequencing technologies.</title>
        <authorList>
            <consortium name="Maize Genome Sequencing Project"/>
            <person name="Ware D."/>
        </authorList>
    </citation>
    <scope>NUCLEOTIDE SEQUENCE [LARGE SCALE GENOMIC DNA]</scope>
    <source>
        <tissue evidence="6">Seedling</tissue>
    </source>
</reference>
<organism evidence="6">
    <name type="scientific">Zea mays</name>
    <name type="common">Maize</name>
    <dbReference type="NCBI Taxonomy" id="4577"/>
    <lineage>
        <taxon>Eukaryota</taxon>
        <taxon>Viridiplantae</taxon>
        <taxon>Streptophyta</taxon>
        <taxon>Embryophyta</taxon>
        <taxon>Tracheophyta</taxon>
        <taxon>Spermatophyta</taxon>
        <taxon>Magnoliopsida</taxon>
        <taxon>Liliopsida</taxon>
        <taxon>Poales</taxon>
        <taxon>Poaceae</taxon>
        <taxon>PACMAD clade</taxon>
        <taxon>Panicoideae</taxon>
        <taxon>Andropogonodae</taxon>
        <taxon>Andropogoneae</taxon>
        <taxon>Tripsacinae</taxon>
        <taxon>Zea</taxon>
    </lineage>
</organism>
<proteinExistence type="predicted"/>
<dbReference type="Pfam" id="PF00900">
    <property type="entry name" value="Ribosomal_S4e"/>
    <property type="match status" value="1"/>
</dbReference>
<dbReference type="ExpressionAtlas" id="A0A1D6HVG2">
    <property type="expression patterns" value="baseline and differential"/>
</dbReference>
<evidence type="ECO:0000256" key="1">
    <source>
        <dbReference type="ARBA" id="ARBA00022730"/>
    </source>
</evidence>
<dbReference type="PANTHER" id="PTHR11581">
    <property type="entry name" value="30S/40S RIBOSOMAL PROTEIN S4"/>
    <property type="match status" value="1"/>
</dbReference>
<protein>
    <recommendedName>
        <fullName evidence="5">Small ribosomal subunit protein eS4 central region domain-containing protein</fullName>
    </recommendedName>
</protein>
<keyword evidence="3" id="KW-0689">Ribosomal protein</keyword>
<gene>
    <name evidence="6" type="ORF">ZEAMMB73_Zm00001d019111</name>
</gene>
<dbReference type="AlphaFoldDB" id="A0A1D6HVG2"/>
<keyword evidence="4" id="KW-0687">Ribonucleoprotein</keyword>
<dbReference type="GO" id="GO:0003735">
    <property type="term" value="F:structural constituent of ribosome"/>
    <property type="evidence" value="ECO:0007669"/>
    <property type="project" value="InterPro"/>
</dbReference>
<evidence type="ECO:0000256" key="3">
    <source>
        <dbReference type="ARBA" id="ARBA00022980"/>
    </source>
</evidence>
<dbReference type="GO" id="GO:0019843">
    <property type="term" value="F:rRNA binding"/>
    <property type="evidence" value="ECO:0007669"/>
    <property type="project" value="UniProtKB-KW"/>
</dbReference>
<evidence type="ECO:0000313" key="6">
    <source>
        <dbReference type="EMBL" id="ONM52243.1"/>
    </source>
</evidence>
<dbReference type="InterPro" id="IPR038237">
    <property type="entry name" value="Ribosomal_eS4_central_sf"/>
</dbReference>
<accession>A0A1D6HVG2</accession>
<dbReference type="InterPro" id="IPR013845">
    <property type="entry name" value="Ribosomal_eS4_central_region"/>
</dbReference>
<keyword evidence="2" id="KW-0694">RNA-binding</keyword>
<sequence length="293" mass="33087">MKKREVKFVQRPSGVRFNRYCVYRVRESRQLPLGLGLGAPSLYAAVLARVSAAFNGPLARAVVFGVHIDGSPSFFVCSQDGSAVLVSHTQWPRDFSGHLVVEGLLIAVIVFQLSRKSYKPPKKPLTEKEIDELCDEWEPELLCPPIKEGAKIDAPTLERNKVVMEGFMTAIIQFLEALESFYVVERDGSIILFLVTLGGCHSSDYIKKMTLSLGLRDMAFHSAQLDPSPEHRRKFKLCKVRSVQFGQKVIPYLNTYDDRTIRLRPSHQGQRHHQDRSGDQQDHGLHQVVFAIS</sequence>
<dbReference type="GO" id="GO:0005840">
    <property type="term" value="C:ribosome"/>
    <property type="evidence" value="ECO:0007669"/>
    <property type="project" value="UniProtKB-KW"/>
</dbReference>
<dbReference type="GO" id="GO:0006412">
    <property type="term" value="P:translation"/>
    <property type="evidence" value="ECO:0007669"/>
    <property type="project" value="InterPro"/>
</dbReference>
<keyword evidence="1" id="KW-0699">rRNA-binding</keyword>
<dbReference type="Gene3D" id="2.40.50.740">
    <property type="match status" value="1"/>
</dbReference>
<dbReference type="EMBL" id="CM007650">
    <property type="protein sequence ID" value="ONM52243.1"/>
    <property type="molecule type" value="Genomic_DNA"/>
</dbReference>